<feature type="region of interest" description="Disordered" evidence="1">
    <location>
        <begin position="66"/>
        <end position="90"/>
    </location>
</feature>
<evidence type="ECO:0000256" key="1">
    <source>
        <dbReference type="SAM" id="MobiDB-lite"/>
    </source>
</evidence>
<keyword evidence="3" id="KW-1185">Reference proteome</keyword>
<dbReference type="InterPro" id="IPR051279">
    <property type="entry name" value="PP1-Reg/Actin-Interact_Protein"/>
</dbReference>
<evidence type="ECO:0000313" key="2">
    <source>
        <dbReference type="EMBL" id="OHT11005.1"/>
    </source>
</evidence>
<dbReference type="GO" id="GO:0005886">
    <property type="term" value="C:plasma membrane"/>
    <property type="evidence" value="ECO:0007669"/>
    <property type="project" value="TreeGrafter"/>
</dbReference>
<evidence type="ECO:0008006" key="4">
    <source>
        <dbReference type="Google" id="ProtNLM"/>
    </source>
</evidence>
<comment type="caution">
    <text evidence="2">The sequence shown here is derived from an EMBL/GenBank/DDBJ whole genome shotgun (WGS) entry which is preliminary data.</text>
</comment>
<feature type="region of interest" description="Disordered" evidence="1">
    <location>
        <begin position="1118"/>
        <end position="1184"/>
    </location>
</feature>
<proteinExistence type="predicted"/>
<dbReference type="RefSeq" id="XP_068364141.1">
    <property type="nucleotide sequence ID" value="XM_068500824.1"/>
</dbReference>
<dbReference type="SUPFAM" id="SSF52047">
    <property type="entry name" value="RNI-like"/>
    <property type="match status" value="1"/>
</dbReference>
<feature type="compositionally biased region" description="Acidic residues" evidence="1">
    <location>
        <begin position="1118"/>
        <end position="1141"/>
    </location>
</feature>
<evidence type="ECO:0000313" key="3">
    <source>
        <dbReference type="Proteomes" id="UP000179807"/>
    </source>
</evidence>
<dbReference type="InterPro" id="IPR032675">
    <property type="entry name" value="LRR_dom_sf"/>
</dbReference>
<protein>
    <recommendedName>
        <fullName evidence="4">Leucine Rich Repeat family protein</fullName>
    </recommendedName>
</protein>
<dbReference type="Gene3D" id="3.80.10.10">
    <property type="entry name" value="Ribonuclease Inhibitor"/>
    <property type="match status" value="2"/>
</dbReference>
<dbReference type="OrthoDB" id="120976at2759"/>
<accession>A0A1J4KNL9</accession>
<gene>
    <name evidence="2" type="ORF">TRFO_19499</name>
</gene>
<dbReference type="VEuPathDB" id="TrichDB:TRFO_19499"/>
<dbReference type="AlphaFoldDB" id="A0A1J4KNL9"/>
<dbReference type="GeneID" id="94835528"/>
<organism evidence="2 3">
    <name type="scientific">Tritrichomonas foetus</name>
    <dbReference type="NCBI Taxonomy" id="1144522"/>
    <lineage>
        <taxon>Eukaryota</taxon>
        <taxon>Metamonada</taxon>
        <taxon>Parabasalia</taxon>
        <taxon>Tritrichomonadida</taxon>
        <taxon>Tritrichomonadidae</taxon>
        <taxon>Tritrichomonas</taxon>
    </lineage>
</organism>
<dbReference type="EMBL" id="MLAK01000596">
    <property type="protein sequence ID" value="OHT11005.1"/>
    <property type="molecule type" value="Genomic_DNA"/>
</dbReference>
<feature type="compositionally biased region" description="Basic residues" evidence="1">
    <location>
        <begin position="75"/>
        <end position="85"/>
    </location>
</feature>
<name>A0A1J4KNL9_9EUKA</name>
<dbReference type="PANTHER" id="PTHR24112">
    <property type="entry name" value="LEUCINE-RICH REPEAT, ISOFORM F-RELATED"/>
    <property type="match status" value="1"/>
</dbReference>
<reference evidence="2" key="1">
    <citation type="submission" date="2016-10" db="EMBL/GenBank/DDBJ databases">
        <authorList>
            <person name="Benchimol M."/>
            <person name="Almeida L.G."/>
            <person name="Vasconcelos A.T."/>
            <person name="Perreira-Neves A."/>
            <person name="Rosa I.A."/>
            <person name="Tasca T."/>
            <person name="Bogo M.R."/>
            <person name="de Souza W."/>
        </authorList>
    </citation>
    <scope>NUCLEOTIDE SEQUENCE [LARGE SCALE GENOMIC DNA]</scope>
    <source>
        <strain evidence="2">K</strain>
    </source>
</reference>
<dbReference type="GO" id="GO:0016477">
    <property type="term" value="P:cell migration"/>
    <property type="evidence" value="ECO:0007669"/>
    <property type="project" value="TreeGrafter"/>
</dbReference>
<sequence>MKGKGEDIEKTFIPSAPVDGKIKILHSKAKIKNEDLQAISDYQISPVTDKEIEEVRDLFLKNIKQPTAKRVAPPPKKKKKKKNKSKKEESAPVIIIPKKEVKPDMNLYQPLQLLMRCSFRTHENIYNYGIVAITPHYIFMCAHKGDNPSNKLQHIRDIHVMEVKKLYVGTNFQKIPFLMVRLVSRYLNDQKIPDRITFTISDTKNDELGSRVRCLTRFVYRNISLAYSNAKDFSPQLEAEDPSAFATPFNADLSPAQNFQFTYDALCSYENVPYNHEIVRYFHYQIINHNGVFNAGYLPLDFSDDSNMPILKEMIPIFRALMYVKYVFGVVCDHVYRPEIFKAVSFQLILSQEVRFLHLSHCGATTGLKELANSIRQNRHCRVEYFDFSGNVFTDFRIGSSSHDHSNHTFFEVFRDYPTDVIYLNFNFCQFKDTHLLSLFSAMKECSKLFNLKYLHIAGSQLIEGPKKVLGEYFSAHSTLKSLDIGDVPEDIEDVLKMLHSQPLECLYLYNDPITKSSFDELIKLIDKKKSLYTLDISNTGLSPDQVSRIVDSMSSRHGHMKLILRANNLKINGSGVQSLMRGFLNGQLDRWEKLSFDSNGMKKEDLVLLIPLFHQMVCLKELSLSENFDYTMPGIEMELCNLLRIPHLKILRIMGNDEHYLGPKGRPLLVSIALSYLLRKTIGGLSINEIIDSQEHFADSSLELIMPHLIQLGPEDSPKFEHVLREKLKRIMSPFLIEKKKEDARKEMTRESFREIIKELLPLVRIVGSSIRCEEPTSNLKKRIGHITMSILEKWRDLTDRDPTKDDSSLADDLFGSKADPGKTWLEMASNLAPLEELDIRYNKIELSGIKAVTELIKVDKELRGVEIDGCNMNTVSSIVNFVDAVCEQKHLTKMSFPVDDMNNLVKNAKDSAKRVVEHDLRIQQLRMIKAIDKNRSEAGEFADLPFEPIPEIKEMIIEHTSKMEEYLPSHSLRTHSGICEDFRRQLVYLEEDKDGYLGLPDDYRIQDVGRMEEYSNFTDYLYHNQSLDLKQGNLHSFAIKKRYDEFEYDIVPSQLTALQIMKNEKKATIITREDKEVQVPDEDDNQVPVDISQIRNLFLLPSPQTLARDMTTEELLISDDDDEEISETTNEQDIEDDEMTKDAPNFDTNALKKPSLYTRASKEVETDSEEEEEDSTKQYKQNWGRLTSSFFGKIDTSVKLSIKDDSDDIEPPPD</sequence>
<dbReference type="Proteomes" id="UP000179807">
    <property type="component" value="Unassembled WGS sequence"/>
</dbReference>
<dbReference type="PANTHER" id="PTHR24112:SF66">
    <property type="entry name" value="LEUCINE-RICH REPEAT, ISOFORM F"/>
    <property type="match status" value="1"/>
</dbReference>
<dbReference type="GO" id="GO:0030027">
    <property type="term" value="C:lamellipodium"/>
    <property type="evidence" value="ECO:0007669"/>
    <property type="project" value="TreeGrafter"/>
</dbReference>
<dbReference type="GO" id="GO:0034315">
    <property type="term" value="P:regulation of Arp2/3 complex-mediated actin nucleation"/>
    <property type="evidence" value="ECO:0007669"/>
    <property type="project" value="TreeGrafter"/>
</dbReference>